<protein>
    <submittedName>
        <fullName evidence="1">Uncharacterized protein</fullName>
    </submittedName>
</protein>
<dbReference type="EMBL" id="NBIV01000010">
    <property type="protein sequence ID" value="PXF48948.1"/>
    <property type="molecule type" value="Genomic_DNA"/>
</dbReference>
<proteinExistence type="predicted"/>
<reference evidence="1 2" key="1">
    <citation type="journal article" date="2018" name="Mol. Biol. Evol.">
        <title>Analysis of the draft genome of the red seaweed Gracilariopsis chorda provides insights into genome size evolution in Rhodophyta.</title>
        <authorList>
            <person name="Lee J."/>
            <person name="Yang E.C."/>
            <person name="Graf L."/>
            <person name="Yang J.H."/>
            <person name="Qiu H."/>
            <person name="Zel Zion U."/>
            <person name="Chan C.X."/>
            <person name="Stephens T.G."/>
            <person name="Weber A.P.M."/>
            <person name="Boo G.H."/>
            <person name="Boo S.M."/>
            <person name="Kim K.M."/>
            <person name="Shin Y."/>
            <person name="Jung M."/>
            <person name="Lee S.J."/>
            <person name="Yim H.S."/>
            <person name="Lee J.H."/>
            <person name="Bhattacharya D."/>
            <person name="Yoon H.S."/>
        </authorList>
    </citation>
    <scope>NUCLEOTIDE SEQUENCE [LARGE SCALE GENOMIC DNA]</scope>
    <source>
        <strain evidence="1 2">SKKU-2015</strain>
        <tissue evidence="1">Whole body</tissue>
    </source>
</reference>
<comment type="caution">
    <text evidence="1">The sequence shown here is derived from an EMBL/GenBank/DDBJ whole genome shotgun (WGS) entry which is preliminary data.</text>
</comment>
<name>A0A2V3J3G0_9FLOR</name>
<gene>
    <name evidence="1" type="ORF">BWQ96_01290</name>
</gene>
<organism evidence="1 2">
    <name type="scientific">Gracilariopsis chorda</name>
    <dbReference type="NCBI Taxonomy" id="448386"/>
    <lineage>
        <taxon>Eukaryota</taxon>
        <taxon>Rhodophyta</taxon>
        <taxon>Florideophyceae</taxon>
        <taxon>Rhodymeniophycidae</taxon>
        <taxon>Gracilariales</taxon>
        <taxon>Gracilariaceae</taxon>
        <taxon>Gracilariopsis</taxon>
    </lineage>
</organism>
<dbReference type="AlphaFoldDB" id="A0A2V3J3G0"/>
<evidence type="ECO:0000313" key="2">
    <source>
        <dbReference type="Proteomes" id="UP000247409"/>
    </source>
</evidence>
<evidence type="ECO:0000313" key="1">
    <source>
        <dbReference type="EMBL" id="PXF48948.1"/>
    </source>
</evidence>
<keyword evidence="2" id="KW-1185">Reference proteome</keyword>
<sequence>MSSGKALIFFSTVNRMSSWKRKNNNNYYEIALHGKNY</sequence>
<accession>A0A2V3J3G0</accession>
<dbReference type="Proteomes" id="UP000247409">
    <property type="component" value="Unassembled WGS sequence"/>
</dbReference>